<reference evidence="2 3" key="1">
    <citation type="journal article" date="2019" name="Commun. Biol.">
        <title>The bagworm genome reveals a unique fibroin gene that provides high tensile strength.</title>
        <authorList>
            <person name="Kono N."/>
            <person name="Nakamura H."/>
            <person name="Ohtoshi R."/>
            <person name="Tomita M."/>
            <person name="Numata K."/>
            <person name="Arakawa K."/>
        </authorList>
    </citation>
    <scope>NUCLEOTIDE SEQUENCE [LARGE SCALE GENOMIC DNA]</scope>
</reference>
<proteinExistence type="predicted"/>
<protein>
    <recommendedName>
        <fullName evidence="1">PiggyBac transposable element-derived protein domain-containing protein</fullName>
    </recommendedName>
</protein>
<comment type="caution">
    <text evidence="2">The sequence shown here is derived from an EMBL/GenBank/DDBJ whole genome shotgun (WGS) entry which is preliminary data.</text>
</comment>
<sequence length="182" mass="20221">MYGIKIQALVIARLFYTINLEGYLGVQPAGPYAVENSITAVTKRMIQLISDTGRNVTMDNWYPSVPLAEDLLTQYNLTVVGILKKNKPEIPDDFKKKGREVSSSLFRFGKNHSTLVSYCPKKNKVVLQLSTMHNDASGSASISYYLALLTDCATQGGRLSEAEKSVIFPMAYSSVRMRNAKQ</sequence>
<dbReference type="Pfam" id="PF13843">
    <property type="entry name" value="DDE_Tnp_1_7"/>
    <property type="match status" value="1"/>
</dbReference>
<accession>A0A4C1WYV3</accession>
<dbReference type="PANTHER" id="PTHR46599:SF6">
    <property type="entry name" value="DUAL SPECIFICITY PHOSPHATASE 26"/>
    <property type="match status" value="1"/>
</dbReference>
<dbReference type="OrthoDB" id="10057959at2759"/>
<dbReference type="Proteomes" id="UP000299102">
    <property type="component" value="Unassembled WGS sequence"/>
</dbReference>
<gene>
    <name evidence="2" type="ORF">EVAR_36819_1</name>
</gene>
<keyword evidence="3" id="KW-1185">Reference proteome</keyword>
<dbReference type="AlphaFoldDB" id="A0A4C1WYV3"/>
<organism evidence="2 3">
    <name type="scientific">Eumeta variegata</name>
    <name type="common">Bagworm moth</name>
    <name type="synonym">Eumeta japonica</name>
    <dbReference type="NCBI Taxonomy" id="151549"/>
    <lineage>
        <taxon>Eukaryota</taxon>
        <taxon>Metazoa</taxon>
        <taxon>Ecdysozoa</taxon>
        <taxon>Arthropoda</taxon>
        <taxon>Hexapoda</taxon>
        <taxon>Insecta</taxon>
        <taxon>Pterygota</taxon>
        <taxon>Neoptera</taxon>
        <taxon>Endopterygota</taxon>
        <taxon>Lepidoptera</taxon>
        <taxon>Glossata</taxon>
        <taxon>Ditrysia</taxon>
        <taxon>Tineoidea</taxon>
        <taxon>Psychidae</taxon>
        <taxon>Oiketicinae</taxon>
        <taxon>Eumeta</taxon>
    </lineage>
</organism>
<dbReference type="InterPro" id="IPR029526">
    <property type="entry name" value="PGBD"/>
</dbReference>
<name>A0A4C1WYV3_EUMVA</name>
<evidence type="ECO:0000313" key="3">
    <source>
        <dbReference type="Proteomes" id="UP000299102"/>
    </source>
</evidence>
<evidence type="ECO:0000313" key="2">
    <source>
        <dbReference type="EMBL" id="GBP55235.1"/>
    </source>
</evidence>
<dbReference type="STRING" id="151549.A0A4C1WYV3"/>
<evidence type="ECO:0000259" key="1">
    <source>
        <dbReference type="Pfam" id="PF13843"/>
    </source>
</evidence>
<dbReference type="PANTHER" id="PTHR46599">
    <property type="entry name" value="PIGGYBAC TRANSPOSABLE ELEMENT-DERIVED PROTEIN 4"/>
    <property type="match status" value="1"/>
</dbReference>
<dbReference type="EMBL" id="BGZK01000663">
    <property type="protein sequence ID" value="GBP55235.1"/>
    <property type="molecule type" value="Genomic_DNA"/>
</dbReference>
<feature type="domain" description="PiggyBac transposable element-derived protein" evidence="1">
    <location>
        <begin position="2"/>
        <end position="135"/>
    </location>
</feature>